<dbReference type="EMBL" id="QZWG01000020">
    <property type="protein sequence ID" value="RZB41886.1"/>
    <property type="molecule type" value="Genomic_DNA"/>
</dbReference>
<dbReference type="EC" id="1.2.1.38" evidence="2"/>
<dbReference type="SUPFAM" id="SSF55347">
    <property type="entry name" value="Glyceraldehyde-3-phosphate dehydrogenase-like, C-terminal domain"/>
    <property type="match status" value="1"/>
</dbReference>
<feature type="domain" description="Semialdehyde dehydrogenase NAD-binding" evidence="12">
    <location>
        <begin position="50"/>
        <end position="187"/>
    </location>
</feature>
<evidence type="ECO:0000256" key="1">
    <source>
        <dbReference type="ARBA" id="ARBA00004862"/>
    </source>
</evidence>
<keyword evidence="4" id="KW-0028">Amino-acid biosynthesis</keyword>
<reference evidence="13 14" key="1">
    <citation type="submission" date="2018-09" db="EMBL/GenBank/DDBJ databases">
        <title>A high-quality reference genome of wild soybean provides a powerful tool to mine soybean genomes.</title>
        <authorList>
            <person name="Xie M."/>
            <person name="Chung C.Y.L."/>
            <person name="Li M.-W."/>
            <person name="Wong F.-L."/>
            <person name="Chan T.-F."/>
            <person name="Lam H.-M."/>
        </authorList>
    </citation>
    <scope>NUCLEOTIDE SEQUENCE [LARGE SCALE GENOMIC DNA]</scope>
    <source>
        <strain evidence="14">cv. W05</strain>
        <tissue evidence="13">Hypocotyl of etiolated seedlings</tissue>
    </source>
</reference>
<evidence type="ECO:0000256" key="2">
    <source>
        <dbReference type="ARBA" id="ARBA00013072"/>
    </source>
</evidence>
<dbReference type="AlphaFoldDB" id="A0A445EZE3"/>
<dbReference type="Proteomes" id="UP000289340">
    <property type="component" value="Chromosome 20"/>
</dbReference>
<comment type="pathway">
    <text evidence="1">Amino-acid biosynthesis; L-arginine biosynthesis; N(2)-acetyl-L-ornithine from L-glutamate: step 3/4.</text>
</comment>
<keyword evidence="6 13" id="KW-0560">Oxidoreductase</keyword>
<dbReference type="UniPathway" id="UPA00068">
    <property type="reaction ID" value="UER00108"/>
</dbReference>
<evidence type="ECO:0000256" key="8">
    <source>
        <dbReference type="ARBA" id="ARBA00060921"/>
    </source>
</evidence>
<accession>A0A445EZE3</accession>
<evidence type="ECO:0000256" key="11">
    <source>
        <dbReference type="PROSITE-ProRule" id="PRU10010"/>
    </source>
</evidence>
<evidence type="ECO:0000256" key="10">
    <source>
        <dbReference type="ARBA" id="ARBA00076903"/>
    </source>
</evidence>
<organism evidence="13 14">
    <name type="scientific">Glycine soja</name>
    <name type="common">Wild soybean</name>
    <dbReference type="NCBI Taxonomy" id="3848"/>
    <lineage>
        <taxon>Eukaryota</taxon>
        <taxon>Viridiplantae</taxon>
        <taxon>Streptophyta</taxon>
        <taxon>Embryophyta</taxon>
        <taxon>Tracheophyta</taxon>
        <taxon>Spermatophyta</taxon>
        <taxon>Magnoliopsida</taxon>
        <taxon>eudicotyledons</taxon>
        <taxon>Gunneridae</taxon>
        <taxon>Pentapetalae</taxon>
        <taxon>rosids</taxon>
        <taxon>fabids</taxon>
        <taxon>Fabales</taxon>
        <taxon>Fabaceae</taxon>
        <taxon>Papilionoideae</taxon>
        <taxon>50 kb inversion clade</taxon>
        <taxon>NPAAA clade</taxon>
        <taxon>indigoferoid/millettioid clade</taxon>
        <taxon>Phaseoleae</taxon>
        <taxon>Glycine</taxon>
        <taxon>Glycine subgen. Soja</taxon>
    </lineage>
</organism>
<dbReference type="Gene3D" id="3.40.50.720">
    <property type="entry name" value="NAD(P)-binding Rossmann-like Domain"/>
    <property type="match status" value="1"/>
</dbReference>
<dbReference type="Pfam" id="PF01118">
    <property type="entry name" value="Semialdhyde_dh"/>
    <property type="match status" value="1"/>
</dbReference>
<evidence type="ECO:0000256" key="4">
    <source>
        <dbReference type="ARBA" id="ARBA00022605"/>
    </source>
</evidence>
<dbReference type="InterPro" id="IPR023013">
    <property type="entry name" value="AGPR_AS"/>
</dbReference>
<keyword evidence="14" id="KW-1185">Reference proteome</keyword>
<dbReference type="CDD" id="cd23934">
    <property type="entry name" value="AGPR_1_C"/>
    <property type="match status" value="1"/>
</dbReference>
<evidence type="ECO:0000313" key="13">
    <source>
        <dbReference type="EMBL" id="RZB41886.1"/>
    </source>
</evidence>
<dbReference type="NCBIfam" id="TIGR01850">
    <property type="entry name" value="argC"/>
    <property type="match status" value="1"/>
</dbReference>
<dbReference type="GO" id="GO:0003942">
    <property type="term" value="F:N-acetyl-gamma-glutamyl-phosphate reductase activity"/>
    <property type="evidence" value="ECO:0007669"/>
    <property type="project" value="UniProtKB-EC"/>
</dbReference>
<dbReference type="FunFam" id="3.30.360.10:FF:000014">
    <property type="entry name" value="N-acetyl-gamma-glutamyl-phosphate reductase"/>
    <property type="match status" value="1"/>
</dbReference>
<dbReference type="GO" id="GO:0006526">
    <property type="term" value="P:L-arginine biosynthetic process"/>
    <property type="evidence" value="ECO:0007669"/>
    <property type="project" value="UniProtKB-UniPathway"/>
</dbReference>
<name>A0A445EZE3_GLYSO</name>
<dbReference type="InterPro" id="IPR036291">
    <property type="entry name" value="NAD(P)-bd_dom_sf"/>
</dbReference>
<sequence length="325" mass="35751">MSAISFSSIHFHTWKNPKGFGKVRKQPHGKLLVKCSSQSGNPSSSQNAVRVGVVGASGYTGSEVLRLLANHPQFGIALMTADRKAGQPISSVFPHLSTWDLPDLISIKDANFSDVDAVFCCLPHGTTQEIIKGLPKHLKIVDLSADFRLKDLSEYEEWYGQPHRAPDLQKEAIYGLTEVLREEIQNARLVANPGCYPTSVQLPLVPLIKASLIELKNIIIDAKSGVSGAGRSAKENLLFTEVTEGLNSYGVTRHRHVPEIEQGLADASGSKVTVSFTPHLIPMSRGMQSTIYVEMAPGVRIEDLYQQLKLSYEVYLFISLLVTYH</sequence>
<dbReference type="PANTHER" id="PTHR32338:SF10">
    <property type="entry name" value="N-ACETYL-GAMMA-GLUTAMYL-PHOSPHATE REDUCTASE, CHLOROPLASTIC-RELATED"/>
    <property type="match status" value="1"/>
</dbReference>
<dbReference type="InterPro" id="IPR000534">
    <property type="entry name" value="Semialdehyde_DH_NAD-bd"/>
</dbReference>
<evidence type="ECO:0000313" key="14">
    <source>
        <dbReference type="Proteomes" id="UP000289340"/>
    </source>
</evidence>
<keyword evidence="5" id="KW-0521">NADP</keyword>
<evidence type="ECO:0000256" key="3">
    <source>
        <dbReference type="ARBA" id="ARBA00022571"/>
    </source>
</evidence>
<feature type="active site" evidence="11">
    <location>
        <position position="195"/>
    </location>
</feature>
<comment type="similarity">
    <text evidence="8">Belongs to the NAGSA dehydrogenase family. Type 1 subfamily.</text>
</comment>
<gene>
    <name evidence="13" type="ORF">D0Y65_052756</name>
</gene>
<dbReference type="SUPFAM" id="SSF51735">
    <property type="entry name" value="NAD(P)-binding Rossmann-fold domains"/>
    <property type="match status" value="1"/>
</dbReference>
<dbReference type="GO" id="GO:0070401">
    <property type="term" value="F:NADP+ binding"/>
    <property type="evidence" value="ECO:0007669"/>
    <property type="project" value="InterPro"/>
</dbReference>
<evidence type="ECO:0000256" key="7">
    <source>
        <dbReference type="ARBA" id="ARBA00050557"/>
    </source>
</evidence>
<dbReference type="Gene3D" id="3.30.360.10">
    <property type="entry name" value="Dihydrodipicolinate Reductase, domain 2"/>
    <property type="match status" value="1"/>
</dbReference>
<dbReference type="SMART" id="SM00859">
    <property type="entry name" value="Semialdhyde_dh"/>
    <property type="match status" value="1"/>
</dbReference>
<proteinExistence type="inferred from homology"/>
<evidence type="ECO:0000256" key="5">
    <source>
        <dbReference type="ARBA" id="ARBA00022857"/>
    </source>
</evidence>
<dbReference type="Pfam" id="PF22698">
    <property type="entry name" value="Semialdhyde_dhC_1"/>
    <property type="match status" value="1"/>
</dbReference>
<dbReference type="GO" id="GO:0051287">
    <property type="term" value="F:NAD binding"/>
    <property type="evidence" value="ECO:0007669"/>
    <property type="project" value="InterPro"/>
</dbReference>
<dbReference type="PANTHER" id="PTHR32338">
    <property type="entry name" value="N-ACETYL-GAMMA-GLUTAMYL-PHOSPHATE REDUCTASE, CHLOROPLASTIC-RELATED-RELATED"/>
    <property type="match status" value="1"/>
</dbReference>
<evidence type="ECO:0000259" key="12">
    <source>
        <dbReference type="SMART" id="SM00859"/>
    </source>
</evidence>
<evidence type="ECO:0000256" key="9">
    <source>
        <dbReference type="ARBA" id="ARBA00067665"/>
    </source>
</evidence>
<comment type="caution">
    <text evidence="13">The sequence shown here is derived from an EMBL/GenBank/DDBJ whole genome shotgun (WGS) entry which is preliminary data.</text>
</comment>
<comment type="catalytic activity">
    <reaction evidence="7">
        <text>N-acetyl-L-glutamate 5-semialdehyde + phosphate + NADP(+) = N-acetyl-L-glutamyl 5-phosphate + NADPH + H(+)</text>
        <dbReference type="Rhea" id="RHEA:21588"/>
        <dbReference type="ChEBI" id="CHEBI:15378"/>
        <dbReference type="ChEBI" id="CHEBI:29123"/>
        <dbReference type="ChEBI" id="CHEBI:43474"/>
        <dbReference type="ChEBI" id="CHEBI:57783"/>
        <dbReference type="ChEBI" id="CHEBI:57936"/>
        <dbReference type="ChEBI" id="CHEBI:58349"/>
        <dbReference type="EC" id="1.2.1.38"/>
    </reaction>
</comment>
<dbReference type="PROSITE" id="PS01224">
    <property type="entry name" value="ARGC"/>
    <property type="match status" value="1"/>
</dbReference>
<dbReference type="InterPro" id="IPR050085">
    <property type="entry name" value="AGPR"/>
</dbReference>
<dbReference type="InterPro" id="IPR058924">
    <property type="entry name" value="AGPR_dimerisation_dom"/>
</dbReference>
<keyword evidence="3" id="KW-0055">Arginine biosynthesis</keyword>
<protein>
    <recommendedName>
        <fullName evidence="9">Probable N-acetyl-gamma-glutamyl-phosphate reductase, chloroplastic</fullName>
        <ecNumber evidence="2">1.2.1.38</ecNumber>
    </recommendedName>
    <alternativeName>
        <fullName evidence="10">N-acetyl-glutamate semialdehyde dehydrogenase</fullName>
    </alternativeName>
</protein>
<dbReference type="CDD" id="cd17895">
    <property type="entry name" value="AGPR_1_N"/>
    <property type="match status" value="1"/>
</dbReference>
<dbReference type="InterPro" id="IPR000706">
    <property type="entry name" value="AGPR_type-1"/>
</dbReference>
<evidence type="ECO:0000256" key="6">
    <source>
        <dbReference type="ARBA" id="ARBA00023002"/>
    </source>
</evidence>